<dbReference type="GO" id="GO:0071051">
    <property type="term" value="P:poly(A)-dependent snoRNA 3'-end processing"/>
    <property type="evidence" value="ECO:0007669"/>
    <property type="project" value="TreeGrafter"/>
</dbReference>
<keyword evidence="4" id="KW-0271">Exosome</keyword>
<evidence type="ECO:0000256" key="1">
    <source>
        <dbReference type="ARBA" id="ARBA00004123"/>
    </source>
</evidence>
<dbReference type="VEuPathDB" id="FungiDB:SCODWIG_03756"/>
<dbReference type="CDD" id="cd22525">
    <property type="entry name" value="KH-I_Rrp4_eukar"/>
    <property type="match status" value="1"/>
</dbReference>
<dbReference type="Pfam" id="PF14382">
    <property type="entry name" value="ECR1_N"/>
    <property type="match status" value="1"/>
</dbReference>
<sequence>MSTPVISIVKRSTGTLIPDSNDYYDNANGIDNSDSDSDIEMLDNDNNNDINKTGIVTPGELVTDDPVWMRGHGTYSLQNKTYSSVCGTVSRVNKLLSVIPLRGRYQPETGDHVIGRITEVGNKRWKVAIGAKQDAVLMLGSVNLPGGVLRRKSESDELQMRNFLKEGDLLNAEVQSLFQDGAAALHTRSLKYGKLRNGFFLEVPNSLIIRSKDHTHDLPGGVTVILGVNGYIWLRKTSNNNARANVSLSGKNANTLKNISRGTALTTKRGVSDELQLGITRLEEESSWEIYSDKNDDISFSIKQTITRYANVIKSLAHCEIGINEQRIIAAYEASLAYPDLSSLVETETMESLGQDVINGEKIRGSA</sequence>
<evidence type="ECO:0000313" key="11">
    <source>
        <dbReference type="Proteomes" id="UP000262825"/>
    </source>
</evidence>
<dbReference type="InterPro" id="IPR036612">
    <property type="entry name" value="KH_dom_type_1_sf"/>
</dbReference>
<keyword evidence="6" id="KW-0539">Nucleus</keyword>
<evidence type="ECO:0000256" key="5">
    <source>
        <dbReference type="ARBA" id="ARBA00022884"/>
    </source>
</evidence>
<dbReference type="GO" id="GO:0003723">
    <property type="term" value="F:RNA binding"/>
    <property type="evidence" value="ECO:0007669"/>
    <property type="project" value="UniProtKB-KW"/>
</dbReference>
<keyword evidence="5" id="KW-0694">RNA-binding</keyword>
<dbReference type="GO" id="GO:0071028">
    <property type="term" value="P:nuclear mRNA surveillance"/>
    <property type="evidence" value="ECO:0007669"/>
    <property type="project" value="UniProtKB-ARBA"/>
</dbReference>
<dbReference type="PANTHER" id="PTHR21321:SF4">
    <property type="entry name" value="EXOSOME COMPLEX COMPONENT RRP4"/>
    <property type="match status" value="1"/>
</dbReference>
<dbReference type="InterPro" id="IPR004088">
    <property type="entry name" value="KH_dom_type_1"/>
</dbReference>
<feature type="domain" description="Exosome complex component N-terminal" evidence="7">
    <location>
        <begin position="55"/>
        <end position="92"/>
    </location>
</feature>
<evidence type="ECO:0000256" key="2">
    <source>
        <dbReference type="ARBA" id="ARBA00009155"/>
    </source>
</evidence>
<evidence type="ECO:0000256" key="4">
    <source>
        <dbReference type="ARBA" id="ARBA00022835"/>
    </source>
</evidence>
<dbReference type="InterPro" id="IPR048565">
    <property type="entry name" value="S1_RRP4"/>
</dbReference>
<dbReference type="AlphaFoldDB" id="A0A376BBD1"/>
<dbReference type="SUPFAM" id="SSF110324">
    <property type="entry name" value="Ribosomal L27 protein-like"/>
    <property type="match status" value="1"/>
</dbReference>
<dbReference type="SUPFAM" id="SSF50249">
    <property type="entry name" value="Nucleic acid-binding proteins"/>
    <property type="match status" value="1"/>
</dbReference>
<name>A0A376BBD1_9ASCO</name>
<dbReference type="GO" id="GO:0071034">
    <property type="term" value="P:CUT catabolic process"/>
    <property type="evidence" value="ECO:0007669"/>
    <property type="project" value="TreeGrafter"/>
</dbReference>
<dbReference type="GO" id="GO:0034475">
    <property type="term" value="P:U4 snRNA 3'-end processing"/>
    <property type="evidence" value="ECO:0007669"/>
    <property type="project" value="TreeGrafter"/>
</dbReference>
<dbReference type="EMBL" id="UFAJ01001047">
    <property type="protein sequence ID" value="SSD61995.1"/>
    <property type="molecule type" value="Genomic_DNA"/>
</dbReference>
<dbReference type="PANTHER" id="PTHR21321">
    <property type="entry name" value="PNAS-3 RELATED"/>
    <property type="match status" value="1"/>
</dbReference>
<evidence type="ECO:0000259" key="7">
    <source>
        <dbReference type="Pfam" id="PF14382"/>
    </source>
</evidence>
<proteinExistence type="inferred from homology"/>
<evidence type="ECO:0000259" key="8">
    <source>
        <dbReference type="Pfam" id="PF15985"/>
    </source>
</evidence>
<comment type="similarity">
    <text evidence="2">Belongs to the RRP4 family.</text>
</comment>
<organism evidence="10 11">
    <name type="scientific">Saccharomycodes ludwigii</name>
    <dbReference type="NCBI Taxonomy" id="36035"/>
    <lineage>
        <taxon>Eukaryota</taxon>
        <taxon>Fungi</taxon>
        <taxon>Dikarya</taxon>
        <taxon>Ascomycota</taxon>
        <taxon>Saccharomycotina</taxon>
        <taxon>Saccharomycetes</taxon>
        <taxon>Saccharomycodales</taxon>
        <taxon>Saccharomycodaceae</taxon>
        <taxon>Saccharomycodes</taxon>
    </lineage>
</organism>
<dbReference type="SUPFAM" id="SSF54791">
    <property type="entry name" value="Eukaryotic type KH-domain (KH-domain type I)"/>
    <property type="match status" value="1"/>
</dbReference>
<dbReference type="FunFam" id="2.40.50.140:FF:000038">
    <property type="entry name" value="Exosome complex component RRP4"/>
    <property type="match status" value="1"/>
</dbReference>
<accession>A0A376BBD1</accession>
<dbReference type="Proteomes" id="UP000262825">
    <property type="component" value="Unassembled WGS sequence"/>
</dbReference>
<evidence type="ECO:0000256" key="6">
    <source>
        <dbReference type="ARBA" id="ARBA00023242"/>
    </source>
</evidence>
<dbReference type="InterPro" id="IPR012340">
    <property type="entry name" value="NA-bd_OB-fold"/>
</dbReference>
<dbReference type="GO" id="GO:0000176">
    <property type="term" value="C:nuclear exosome (RNase complex)"/>
    <property type="evidence" value="ECO:0007669"/>
    <property type="project" value="TreeGrafter"/>
</dbReference>
<dbReference type="Gene3D" id="2.40.50.100">
    <property type="match status" value="1"/>
</dbReference>
<feature type="domain" description="K Homology" evidence="8">
    <location>
        <begin position="198"/>
        <end position="238"/>
    </location>
</feature>
<dbReference type="GO" id="GO:0000177">
    <property type="term" value="C:cytoplasmic exosome (RNase complex)"/>
    <property type="evidence" value="ECO:0007669"/>
    <property type="project" value="TreeGrafter"/>
</dbReference>
<dbReference type="GO" id="GO:0071035">
    <property type="term" value="P:nuclear polyadenylation-dependent rRNA catabolic process"/>
    <property type="evidence" value="ECO:0007669"/>
    <property type="project" value="TreeGrafter"/>
</dbReference>
<gene>
    <name evidence="10" type="ORF">SCODWIG_03756</name>
</gene>
<protein>
    <submittedName>
        <fullName evidence="10">Probable Exosome complex component RRP4</fullName>
    </submittedName>
</protein>
<evidence type="ECO:0000313" key="10">
    <source>
        <dbReference type="EMBL" id="SSD61995.1"/>
    </source>
</evidence>
<dbReference type="InterPro" id="IPR025721">
    <property type="entry name" value="Exosome_cplx_N_dom"/>
</dbReference>
<dbReference type="OrthoDB" id="1650at2759"/>
<dbReference type="GO" id="GO:0000467">
    <property type="term" value="P:exonucleolytic trimming to generate mature 3'-end of 5.8S rRNA from tricistronic rRNA transcript (SSU-rRNA, 5.8S rRNA, LSU-rRNA)"/>
    <property type="evidence" value="ECO:0007669"/>
    <property type="project" value="TreeGrafter"/>
</dbReference>
<dbReference type="GO" id="GO:0071038">
    <property type="term" value="P:TRAMP-dependent tRNA surveillance pathway"/>
    <property type="evidence" value="ECO:0007669"/>
    <property type="project" value="TreeGrafter"/>
</dbReference>
<dbReference type="Pfam" id="PF21266">
    <property type="entry name" value="S1_RRP4"/>
    <property type="match status" value="1"/>
</dbReference>
<dbReference type="FunFam" id="2.40.50.100:FF:000063">
    <property type="entry name" value="Exosome complex component RRP4"/>
    <property type="match status" value="1"/>
</dbReference>
<dbReference type="Pfam" id="PF15985">
    <property type="entry name" value="KH_6"/>
    <property type="match status" value="1"/>
</dbReference>
<dbReference type="InterPro" id="IPR026699">
    <property type="entry name" value="Exosome_RNA_bind1/RRP40/RRP4"/>
</dbReference>
<reference evidence="11" key="1">
    <citation type="submission" date="2018-06" db="EMBL/GenBank/DDBJ databases">
        <authorList>
            <person name="Guldener U."/>
        </authorList>
    </citation>
    <scope>NUCLEOTIDE SEQUENCE [LARGE SCALE GENOMIC DNA]</scope>
    <source>
        <strain evidence="11">UTAD17</strain>
    </source>
</reference>
<comment type="subcellular location">
    <subcellularLocation>
        <location evidence="1">Nucleus</location>
    </subcellularLocation>
</comment>
<keyword evidence="3" id="KW-0698">rRNA processing</keyword>
<dbReference type="Gene3D" id="2.40.50.140">
    <property type="entry name" value="Nucleic acid-binding proteins"/>
    <property type="match status" value="1"/>
</dbReference>
<evidence type="ECO:0000259" key="9">
    <source>
        <dbReference type="Pfam" id="PF21266"/>
    </source>
</evidence>
<keyword evidence="11" id="KW-1185">Reference proteome</keyword>
<dbReference type="CDD" id="cd05789">
    <property type="entry name" value="S1_Rrp4"/>
    <property type="match status" value="1"/>
</dbReference>
<evidence type="ECO:0000256" key="3">
    <source>
        <dbReference type="ARBA" id="ARBA00022552"/>
    </source>
</evidence>
<feature type="domain" description="RRP4 S1" evidence="9">
    <location>
        <begin position="104"/>
        <end position="176"/>
    </location>
</feature>